<dbReference type="eggNOG" id="COG2907">
    <property type="taxonomic scope" value="Bacteria"/>
</dbReference>
<dbReference type="AlphaFoldDB" id="A6G0W0"/>
<feature type="domain" description="Amine oxidase" evidence="1">
    <location>
        <begin position="6"/>
        <end position="325"/>
    </location>
</feature>
<organism evidence="2 3">
    <name type="scientific">Plesiocystis pacifica SIR-1</name>
    <dbReference type="NCBI Taxonomy" id="391625"/>
    <lineage>
        <taxon>Bacteria</taxon>
        <taxon>Pseudomonadati</taxon>
        <taxon>Myxococcota</taxon>
        <taxon>Polyangia</taxon>
        <taxon>Nannocystales</taxon>
        <taxon>Nannocystaceae</taxon>
        <taxon>Plesiocystis</taxon>
    </lineage>
</organism>
<name>A6G0W0_9BACT</name>
<dbReference type="InterPro" id="IPR002937">
    <property type="entry name" value="Amino_oxidase"/>
</dbReference>
<dbReference type="InterPro" id="IPR050464">
    <property type="entry name" value="Zeta_carotene_desat/Oxidored"/>
</dbReference>
<dbReference type="Gene3D" id="3.50.50.60">
    <property type="entry name" value="FAD/NAD(P)-binding domain"/>
    <property type="match status" value="1"/>
</dbReference>
<dbReference type="Proteomes" id="UP000005801">
    <property type="component" value="Unassembled WGS sequence"/>
</dbReference>
<dbReference type="EMBL" id="ABCS01000010">
    <property type="protein sequence ID" value="EDM80498.1"/>
    <property type="molecule type" value="Genomic_DNA"/>
</dbReference>
<keyword evidence="3" id="KW-1185">Reference proteome</keyword>
<dbReference type="STRING" id="391625.PPSIR1_41844"/>
<evidence type="ECO:0000259" key="1">
    <source>
        <dbReference type="Pfam" id="PF01593"/>
    </source>
</evidence>
<comment type="caution">
    <text evidence="2">The sequence shown here is derived from an EMBL/GenBank/DDBJ whole genome shotgun (WGS) entry which is preliminary data.</text>
</comment>
<accession>A6G0W0</accession>
<dbReference type="PANTHER" id="PTHR42923">
    <property type="entry name" value="PROTOPORPHYRINOGEN OXIDASE"/>
    <property type="match status" value="1"/>
</dbReference>
<evidence type="ECO:0000313" key="2">
    <source>
        <dbReference type="EMBL" id="EDM80498.1"/>
    </source>
</evidence>
<reference evidence="2 3" key="1">
    <citation type="submission" date="2007-06" db="EMBL/GenBank/DDBJ databases">
        <authorList>
            <person name="Shimkets L."/>
            <person name="Ferriera S."/>
            <person name="Johnson J."/>
            <person name="Kravitz S."/>
            <person name="Beeson K."/>
            <person name="Sutton G."/>
            <person name="Rogers Y.-H."/>
            <person name="Friedman R."/>
            <person name="Frazier M."/>
            <person name="Venter J.C."/>
        </authorList>
    </citation>
    <scope>NUCLEOTIDE SEQUENCE [LARGE SCALE GENOMIC DNA]</scope>
    <source>
        <strain evidence="2 3">SIR-1</strain>
    </source>
</reference>
<dbReference type="SUPFAM" id="SSF51905">
    <property type="entry name" value="FAD/NAD(P)-binding domain"/>
    <property type="match status" value="1"/>
</dbReference>
<sequence length="404" mass="43857">MSSIGEVAVYEANAELGGHVCTVDVPANAHSEAVPVDVGFQLYHATHNPNVRALLDLLEVQTEAVAFSLSSSFEGRVWTNDGGGDRVSAALDGDIARFIADAPMMVHLPPQVSLRAFFDQRGYSADFRRWCLGPILSFWWVSRAALFELPAFAVAAGVLQGAISFSGATEYRAVSGGARAYIQRLAARLEGQARLRLATPVIRIERAADGVWVEDAGGGRARFDRAVLAVDAATALSLLAAPSEPERALLGSIRFEPSTLVVHRDERVMPARRELWRYGNFRVSSADPQADLSGEMTYWQPRPGDPSVFVTVITEATELDPDKVVSEHRWRHRIIDHHTFEARLSPIQGQGGVWYCGGHAVGLPVHEHALCSGLAVAEALGASYPFADDTQAAQAYAQFKTHFA</sequence>
<proteinExistence type="predicted"/>
<evidence type="ECO:0000313" key="3">
    <source>
        <dbReference type="Proteomes" id="UP000005801"/>
    </source>
</evidence>
<dbReference type="GO" id="GO:0016491">
    <property type="term" value="F:oxidoreductase activity"/>
    <property type="evidence" value="ECO:0007669"/>
    <property type="project" value="InterPro"/>
</dbReference>
<gene>
    <name evidence="2" type="ORF">PPSIR1_41844</name>
</gene>
<protein>
    <submittedName>
        <fullName evidence="2">Amine oxidase</fullName>
    </submittedName>
</protein>
<dbReference type="Pfam" id="PF01593">
    <property type="entry name" value="Amino_oxidase"/>
    <property type="match status" value="1"/>
</dbReference>
<dbReference type="PANTHER" id="PTHR42923:SF17">
    <property type="entry name" value="AMINE OXIDASE DOMAIN-CONTAINING PROTEIN"/>
    <property type="match status" value="1"/>
</dbReference>
<dbReference type="InterPro" id="IPR036188">
    <property type="entry name" value="FAD/NAD-bd_sf"/>
</dbReference>